<organism evidence="3 4">
    <name type="scientific">Acanthosepion pharaonis</name>
    <name type="common">Pharaoh cuttlefish</name>
    <name type="synonym">Sepia pharaonis</name>
    <dbReference type="NCBI Taxonomy" id="158019"/>
    <lineage>
        <taxon>Eukaryota</taxon>
        <taxon>Metazoa</taxon>
        <taxon>Spiralia</taxon>
        <taxon>Lophotrochozoa</taxon>
        <taxon>Mollusca</taxon>
        <taxon>Cephalopoda</taxon>
        <taxon>Coleoidea</taxon>
        <taxon>Decapodiformes</taxon>
        <taxon>Sepiida</taxon>
        <taxon>Sepiina</taxon>
        <taxon>Sepiidae</taxon>
        <taxon>Acanthosepion</taxon>
    </lineage>
</organism>
<feature type="domain" description="Tudor" evidence="2">
    <location>
        <begin position="71"/>
        <end position="130"/>
    </location>
</feature>
<dbReference type="Pfam" id="PF00567">
    <property type="entry name" value="TUDOR"/>
    <property type="match status" value="1"/>
</dbReference>
<feature type="region of interest" description="Disordered" evidence="1">
    <location>
        <begin position="294"/>
        <end position="316"/>
    </location>
</feature>
<evidence type="ECO:0000313" key="3">
    <source>
        <dbReference type="EMBL" id="CAE1251250.1"/>
    </source>
</evidence>
<dbReference type="SUPFAM" id="SSF63748">
    <property type="entry name" value="Tudor/PWWP/MBT"/>
    <property type="match status" value="1"/>
</dbReference>
<gene>
    <name evidence="3" type="ORF">SPHA_27447</name>
</gene>
<dbReference type="InterPro" id="IPR002999">
    <property type="entry name" value="Tudor"/>
</dbReference>
<protein>
    <submittedName>
        <fullName evidence="3">TDRD1_4_6_7</fullName>
    </submittedName>
</protein>
<dbReference type="EMBL" id="CAHIKZ030001067">
    <property type="protein sequence ID" value="CAE1251250.1"/>
    <property type="molecule type" value="Genomic_DNA"/>
</dbReference>
<dbReference type="OrthoDB" id="6115336at2759"/>
<feature type="compositionally biased region" description="Basic and acidic residues" evidence="1">
    <location>
        <begin position="294"/>
        <end position="310"/>
    </location>
</feature>
<dbReference type="PROSITE" id="PS50304">
    <property type="entry name" value="TUDOR"/>
    <property type="match status" value="1"/>
</dbReference>
<dbReference type="PANTHER" id="PTHR16442">
    <property type="entry name" value="RING FINGER PROTEIN 17"/>
    <property type="match status" value="1"/>
</dbReference>
<dbReference type="InterPro" id="IPR035437">
    <property type="entry name" value="SNase_OB-fold_sf"/>
</dbReference>
<dbReference type="AlphaFoldDB" id="A0A812C334"/>
<dbReference type="Proteomes" id="UP000597762">
    <property type="component" value="Unassembled WGS sequence"/>
</dbReference>
<reference evidence="3" key="1">
    <citation type="submission" date="2021-01" db="EMBL/GenBank/DDBJ databases">
        <authorList>
            <person name="Li R."/>
            <person name="Bekaert M."/>
        </authorList>
    </citation>
    <scope>NUCLEOTIDE SEQUENCE</scope>
    <source>
        <strain evidence="3">Farmed</strain>
    </source>
</reference>
<dbReference type="Gene3D" id="2.40.50.90">
    <property type="match status" value="1"/>
</dbReference>
<dbReference type="PANTHER" id="PTHR16442:SF1">
    <property type="entry name" value="RING FINGER PROTEIN 17"/>
    <property type="match status" value="1"/>
</dbReference>
<keyword evidence="4" id="KW-1185">Reference proteome</keyword>
<evidence type="ECO:0000259" key="2">
    <source>
        <dbReference type="PROSITE" id="PS50304"/>
    </source>
</evidence>
<evidence type="ECO:0000256" key="1">
    <source>
        <dbReference type="SAM" id="MobiDB-lite"/>
    </source>
</evidence>
<name>A0A812C334_ACAPH</name>
<accession>A0A812C334</accession>
<proteinExistence type="predicted"/>
<dbReference type="Gene3D" id="2.30.30.140">
    <property type="match status" value="1"/>
</dbReference>
<evidence type="ECO:0000313" key="4">
    <source>
        <dbReference type="Proteomes" id="UP000597762"/>
    </source>
</evidence>
<sequence length="316" mass="35332">MDFSPQAFHCSLSTSDNEFVTEGWTGYLKVDAITEDGHYLVSLNQDTISASLPMYLQPEYVAGFTVEVIVCFTTDPTCLAKCSGDAEVWQRGIIQEEENGAIKIFFVDTGKEEKIPKSSVHRCPLSLFNQPVLAVSCFLVDIQPLNGSWSSAASELFKELTHNVSLELKAEVRSGGQHGIYLYKEDDDEAINDRFVDLGYALAESGSKLEVNRELEHSLLDPHRTKHMELSFHDISCCRESCYDDDFDCDTLSHNNSHGHILIEDSIKGPAVITNATRLKQEVTDENDKILLKEESIETSQKKSEEHCENLQKTGG</sequence>
<comment type="caution">
    <text evidence="3">The sequence shown here is derived from an EMBL/GenBank/DDBJ whole genome shotgun (WGS) entry which is preliminary data.</text>
</comment>